<evidence type="ECO:0000256" key="1">
    <source>
        <dbReference type="ARBA" id="ARBA00004429"/>
    </source>
</evidence>
<evidence type="ECO:0000256" key="6">
    <source>
        <dbReference type="ARBA" id="ARBA00022989"/>
    </source>
</evidence>
<feature type="transmembrane region" description="Helical" evidence="8">
    <location>
        <begin position="436"/>
        <end position="456"/>
    </location>
</feature>
<reference evidence="9 10" key="1">
    <citation type="journal article" date="2014" name="Int. J. Syst. Evol. Microbiol.">
        <title>Ramlibacter solisilvae sp. nov., isolated from forest soil, and emended description of the genus Ramlibacter.</title>
        <authorList>
            <person name="Lee H.J."/>
            <person name="Lee S.H."/>
            <person name="Lee S.S."/>
            <person name="Lee J.S."/>
            <person name="Kim Y."/>
            <person name="Kim S.C."/>
            <person name="Jeon C.O."/>
        </authorList>
    </citation>
    <scope>NUCLEOTIDE SEQUENCE [LARGE SCALE GENOMIC DNA]</scope>
    <source>
        <strain evidence="9 10">5-10</strain>
    </source>
</reference>
<dbReference type="Pfam" id="PF00873">
    <property type="entry name" value="ACR_tran"/>
    <property type="match status" value="2"/>
</dbReference>
<dbReference type="SUPFAM" id="SSF82866">
    <property type="entry name" value="Multidrug efflux transporter AcrB transmembrane domain"/>
    <property type="match status" value="2"/>
</dbReference>
<protein>
    <submittedName>
        <fullName evidence="9">Nodulation protein</fullName>
    </submittedName>
</protein>
<evidence type="ECO:0000313" key="9">
    <source>
        <dbReference type="EMBL" id="AMO21726.1"/>
    </source>
</evidence>
<feature type="transmembrane region" description="Helical" evidence="8">
    <location>
        <begin position="903"/>
        <end position="921"/>
    </location>
</feature>
<dbReference type="GO" id="GO:0005886">
    <property type="term" value="C:plasma membrane"/>
    <property type="evidence" value="ECO:0007669"/>
    <property type="project" value="UniProtKB-SubCell"/>
</dbReference>
<keyword evidence="10" id="KW-1185">Reference proteome</keyword>
<dbReference type="Gene3D" id="1.20.1640.10">
    <property type="entry name" value="Multidrug efflux transporter AcrB transmembrane domain"/>
    <property type="match status" value="3"/>
</dbReference>
<dbReference type="PRINTS" id="PR00702">
    <property type="entry name" value="ACRIFLAVINRP"/>
</dbReference>
<keyword evidence="5 8" id="KW-0812">Transmembrane</keyword>
<feature type="transmembrane region" description="Helical" evidence="8">
    <location>
        <begin position="365"/>
        <end position="385"/>
    </location>
</feature>
<evidence type="ECO:0000256" key="7">
    <source>
        <dbReference type="ARBA" id="ARBA00023136"/>
    </source>
</evidence>
<keyword evidence="6 8" id="KW-1133">Transmembrane helix</keyword>
<evidence type="ECO:0000256" key="4">
    <source>
        <dbReference type="ARBA" id="ARBA00022519"/>
    </source>
</evidence>
<accession>A0A127JNZ7</accession>
<dbReference type="RefSeq" id="WP_061495277.1">
    <property type="nucleotide sequence ID" value="NZ_CP010951.1"/>
</dbReference>
<dbReference type="InterPro" id="IPR001036">
    <property type="entry name" value="Acrflvin-R"/>
</dbReference>
<dbReference type="AlphaFoldDB" id="A0A127JNZ7"/>
<feature type="transmembrane region" description="Helical" evidence="8">
    <location>
        <begin position="12"/>
        <end position="35"/>
    </location>
</feature>
<dbReference type="Gene3D" id="3.30.70.1430">
    <property type="entry name" value="Multidrug efflux transporter AcrB pore domain"/>
    <property type="match status" value="2"/>
</dbReference>
<evidence type="ECO:0000313" key="10">
    <source>
        <dbReference type="Proteomes" id="UP000070433"/>
    </source>
</evidence>
<dbReference type="PANTHER" id="PTHR32063:SF34">
    <property type="entry name" value="MULTIDRUG RESISTANCE PROTEIN MDTC"/>
    <property type="match status" value="1"/>
</dbReference>
<dbReference type="PATRIC" id="fig|94132.3.peg.222"/>
<feature type="transmembrane region" description="Helical" evidence="8">
    <location>
        <begin position="941"/>
        <end position="967"/>
    </location>
</feature>
<sequence length="1081" mass="115402">MNLSKPFIERPVATVLLTVWLALAGIGAFFVLAVAPLPQVDYPVISVSANLPGASPETMATSVATPLERRLGVIAGVNEITSSSNVGNTRVTLQFDLNRQIDSAAREVQAAINAARADLPANLRSNPTYRKANPSAAPVVILALTSPTRSPGQIYDAVSNVVQQRISQVQGVGDVELGGGSLPAVRVDMLPMALSRWGVSSEDVRAALQANNANRPKGIIEGDGRALQIYTTTRTSDKGRATAADYRGLVVAWRNGAAIRLSDVAQVTDGVENINTLGLFSGQPAVVVLVTLQPGANAIQTVDKVRELLPELSDQLPSDIKLQVATDRTRSIRASLHEVELTLLIAIALVVLVVSAFLRSARATFIPAIATVVSLLGTFGVMWLLGFSLNNLSLMALTVATGFVVDDAIVVLENTSRHIEAGMDRFKAALLGAREVGFTVLSISLSLVAVFIPLLFMGGQVGRLFREFAVTLSAAVMISLLISLTTTPMMCAWLLHPRAHDRPAGRISRFFERLFVAVQRGYAHSLDWALSAQWLVLAVLALVIGLNVYLFVMIPKGFFPQQDTAQIQGGLRADQSISFQAMQEKLRQLVNIIQSDPAVENVVGFTGGGRAGGGFVSINLKPASQRDVRGQAVIARLRPQLAQVTGVTLFLNPVQDLRMGGRQSNSTYQYTLKSDNVADLKRWAARLAEAMKAQPALVDVDTDQQENGVEVYVDVDKDSAARLGINLRDVDNALYNAFGQRQVATIYDELNQYRVVLGVAQQYMRSPLSLGDIYVPARGTAGSITVPVNSTAATTATSTVSGTPINPGLRDQATGRPVSATAATMVPLSAIARLAERPAAGAVNHQDAELATTISYNLAEGYTLSDAQAAVREAEAQIAVPNNVRGSFQGTARAAQDSQQKQPMLILAAIVVIYILLGILYESLVHPVTVLSTLPSAGVGAVLALLIFKMELSIIALIGLFLLIGIVKKNAILIIDFALEAERSRGLSPLAAVREACLLRFRPILMTTLAAALGALPLAVGFGEGAELRRPLGIAIIGGLIASQVITLLTTPVVYLLLDKLRRRSPQERELARHTEQPVTT</sequence>
<evidence type="ECO:0000256" key="3">
    <source>
        <dbReference type="ARBA" id="ARBA00022475"/>
    </source>
</evidence>
<dbReference type="PANTHER" id="PTHR32063">
    <property type="match status" value="1"/>
</dbReference>
<evidence type="ECO:0000256" key="5">
    <source>
        <dbReference type="ARBA" id="ARBA00022692"/>
    </source>
</evidence>
<dbReference type="InterPro" id="IPR027463">
    <property type="entry name" value="AcrB_DN_DC_subdom"/>
</dbReference>
<dbReference type="Gene3D" id="3.30.70.1440">
    <property type="entry name" value="Multidrug efflux transporter AcrB pore domain"/>
    <property type="match status" value="2"/>
</dbReference>
<feature type="transmembrane region" description="Helical" evidence="8">
    <location>
        <begin position="1034"/>
        <end position="1058"/>
    </location>
</feature>
<feature type="transmembrane region" description="Helical" evidence="8">
    <location>
        <begin position="341"/>
        <end position="358"/>
    </location>
</feature>
<dbReference type="OrthoDB" id="9042683at2"/>
<feature type="transmembrane region" description="Helical" evidence="8">
    <location>
        <begin position="1004"/>
        <end position="1022"/>
    </location>
</feature>
<dbReference type="GO" id="GO:0042910">
    <property type="term" value="F:xenobiotic transmembrane transporter activity"/>
    <property type="evidence" value="ECO:0007669"/>
    <property type="project" value="TreeGrafter"/>
</dbReference>
<dbReference type="Gene3D" id="3.30.70.1320">
    <property type="entry name" value="Multidrug efflux transporter AcrB pore domain like"/>
    <property type="match status" value="1"/>
</dbReference>
<keyword evidence="2" id="KW-0813">Transport</keyword>
<keyword evidence="4" id="KW-0997">Cell inner membrane</keyword>
<dbReference type="SUPFAM" id="SSF82714">
    <property type="entry name" value="Multidrug efflux transporter AcrB TolC docking domain, DN and DC subdomains"/>
    <property type="match status" value="2"/>
</dbReference>
<dbReference type="FunFam" id="1.20.1640.10:FF:000001">
    <property type="entry name" value="Efflux pump membrane transporter"/>
    <property type="match status" value="1"/>
</dbReference>
<organism evidence="9 10">
    <name type="scientific">Ramlibacter tataouinensis</name>
    <dbReference type="NCBI Taxonomy" id="94132"/>
    <lineage>
        <taxon>Bacteria</taxon>
        <taxon>Pseudomonadati</taxon>
        <taxon>Pseudomonadota</taxon>
        <taxon>Betaproteobacteria</taxon>
        <taxon>Burkholderiales</taxon>
        <taxon>Comamonadaceae</taxon>
        <taxon>Ramlibacter</taxon>
    </lineage>
</organism>
<keyword evidence="3" id="KW-1003">Cell membrane</keyword>
<evidence type="ECO:0000256" key="8">
    <source>
        <dbReference type="SAM" id="Phobius"/>
    </source>
</evidence>
<dbReference type="EMBL" id="CP010951">
    <property type="protein sequence ID" value="AMO21726.1"/>
    <property type="molecule type" value="Genomic_DNA"/>
</dbReference>
<proteinExistence type="predicted"/>
<feature type="transmembrane region" description="Helical" evidence="8">
    <location>
        <begin position="532"/>
        <end position="552"/>
    </location>
</feature>
<dbReference type="Gene3D" id="3.30.2090.10">
    <property type="entry name" value="Multidrug efflux transporter AcrB TolC docking domain, DN and DC subdomains"/>
    <property type="match status" value="3"/>
</dbReference>
<dbReference type="Proteomes" id="UP000070433">
    <property type="component" value="Chromosome"/>
</dbReference>
<feature type="transmembrane region" description="Helical" evidence="8">
    <location>
        <begin position="468"/>
        <end position="495"/>
    </location>
</feature>
<keyword evidence="7 8" id="KW-0472">Membrane</keyword>
<dbReference type="FunFam" id="3.30.70.1430:FF:000001">
    <property type="entry name" value="Efflux pump membrane transporter"/>
    <property type="match status" value="1"/>
</dbReference>
<dbReference type="SUPFAM" id="SSF82693">
    <property type="entry name" value="Multidrug efflux transporter AcrB pore domain, PN1, PN2, PC1 and PC2 subdomains"/>
    <property type="match status" value="3"/>
</dbReference>
<gene>
    <name evidence="9" type="ORF">UC35_01115</name>
</gene>
<name>A0A127JNZ7_9BURK</name>
<comment type="subcellular location">
    <subcellularLocation>
        <location evidence="1">Cell inner membrane</location>
        <topology evidence="1">Multi-pass membrane protein</topology>
    </subcellularLocation>
</comment>
<evidence type="ECO:0000256" key="2">
    <source>
        <dbReference type="ARBA" id="ARBA00022448"/>
    </source>
</evidence>